<evidence type="ECO:0000259" key="12">
    <source>
        <dbReference type="Pfam" id="PF05658"/>
    </source>
</evidence>
<dbReference type="EMBL" id="CP039690">
    <property type="protein sequence ID" value="QCI67620.1"/>
    <property type="molecule type" value="Genomic_DNA"/>
</dbReference>
<gene>
    <name evidence="13" type="ORF">E8M01_27375</name>
</gene>
<evidence type="ECO:0000256" key="9">
    <source>
        <dbReference type="ARBA" id="ARBA00023237"/>
    </source>
</evidence>
<dbReference type="Gene3D" id="2.150.10.10">
    <property type="entry name" value="Serralysin-like metalloprotease, C-terminal"/>
    <property type="match status" value="2"/>
</dbReference>
<sequence>MRGPARMTAEWHRPGSGLRARECSGPRPPLPWLVVLAAVMALSAVMAPTSARAGSVCGVSADGSAPLTGQGATAAGAVAFACGPGAQADGFIGENTAVGRDANARGDQAGNTALGSDAFAQGNQANNTAIGTDSRAGGDAGHNTAVGFGANAAGIASNNTAIGEFANAGGSQANNVAIGGAATASGANRSSTAVGFDARATGVDTAAFGATSRATGVNASAFGRGAQATADNAVAAGSGATASGTGSASYGNASVASGLTASAFGAGAQATADNASAIGSGAVAAHSNASAIGRGATTTRANQVMVGSASNTYTLAGIGSAASRAAQTGPTQFVTSDASGNLALSPISPASLSALDGRIGALESAVAGLQGDIRRSYEGTAIALAMAGANLPDSKRFAVSANWGTFRGEHGLAATAAVRLTDNAFVHGGIGIGTSRGGIGGRAGITFAW</sequence>
<dbReference type="InterPro" id="IPR011049">
    <property type="entry name" value="Serralysin-like_metalloprot_C"/>
</dbReference>
<dbReference type="AlphaFoldDB" id="A0A4D7BAF9"/>
<dbReference type="SUPFAM" id="SSF101967">
    <property type="entry name" value="Adhesin YadA, collagen-binding domain"/>
    <property type="match status" value="1"/>
</dbReference>
<evidence type="ECO:0000256" key="1">
    <source>
        <dbReference type="ARBA" id="ARBA00004241"/>
    </source>
</evidence>
<organism evidence="13 14">
    <name type="scientific">Phreatobacter stygius</name>
    <dbReference type="NCBI Taxonomy" id="1940610"/>
    <lineage>
        <taxon>Bacteria</taxon>
        <taxon>Pseudomonadati</taxon>
        <taxon>Pseudomonadota</taxon>
        <taxon>Alphaproteobacteria</taxon>
        <taxon>Hyphomicrobiales</taxon>
        <taxon>Phreatobacteraceae</taxon>
        <taxon>Phreatobacter</taxon>
    </lineage>
</organism>
<keyword evidence="6" id="KW-0732">Signal</keyword>
<protein>
    <recommendedName>
        <fullName evidence="15">Trimeric autotransporter adhesin YadA-like C-terminal membrane anchor domain-containing protein</fullName>
    </recommendedName>
</protein>
<dbReference type="GO" id="GO:0009279">
    <property type="term" value="C:cell outer membrane"/>
    <property type="evidence" value="ECO:0007669"/>
    <property type="project" value="UniProtKB-SubCell"/>
</dbReference>
<evidence type="ECO:0000313" key="14">
    <source>
        <dbReference type="Proteomes" id="UP000298781"/>
    </source>
</evidence>
<keyword evidence="3" id="KW-0813">Transport</keyword>
<keyword evidence="8" id="KW-0472">Membrane</keyword>
<feature type="domain" description="Trimeric autotransporter adhesin YadA-like head" evidence="12">
    <location>
        <begin position="190"/>
        <end position="210"/>
    </location>
</feature>
<dbReference type="SUPFAM" id="SSF54523">
    <property type="entry name" value="Pili subunits"/>
    <property type="match status" value="1"/>
</dbReference>
<dbReference type="GO" id="GO:0009986">
    <property type="term" value="C:cell surface"/>
    <property type="evidence" value="ECO:0007669"/>
    <property type="project" value="UniProtKB-SubCell"/>
</dbReference>
<evidence type="ECO:0000256" key="3">
    <source>
        <dbReference type="ARBA" id="ARBA00022448"/>
    </source>
</evidence>
<feature type="domain" description="Trimeric autotransporter adhesin YadA-like head" evidence="12">
    <location>
        <begin position="256"/>
        <end position="282"/>
    </location>
</feature>
<keyword evidence="5" id="KW-0812">Transmembrane</keyword>
<evidence type="ECO:0000256" key="6">
    <source>
        <dbReference type="ARBA" id="ARBA00022729"/>
    </source>
</evidence>
<dbReference type="InterPro" id="IPR008640">
    <property type="entry name" value="Adhesin_Head_dom"/>
</dbReference>
<evidence type="ECO:0000256" key="10">
    <source>
        <dbReference type="SAM" id="MobiDB-lite"/>
    </source>
</evidence>
<comment type="subcellular location">
    <subcellularLocation>
        <location evidence="2">Cell outer membrane</location>
    </subcellularLocation>
    <subcellularLocation>
        <location evidence="1">Cell surface</location>
    </subcellularLocation>
</comment>
<keyword evidence="9" id="KW-0998">Cell outer membrane</keyword>
<evidence type="ECO:0000256" key="8">
    <source>
        <dbReference type="ARBA" id="ARBA00023136"/>
    </source>
</evidence>
<keyword evidence="7" id="KW-0653">Protein transport</keyword>
<evidence type="ECO:0000313" key="13">
    <source>
        <dbReference type="EMBL" id="QCI67620.1"/>
    </source>
</evidence>
<dbReference type="GO" id="GO:0015031">
    <property type="term" value="P:protein transport"/>
    <property type="evidence" value="ECO:0007669"/>
    <property type="project" value="UniProtKB-KW"/>
</dbReference>
<evidence type="ECO:0000256" key="2">
    <source>
        <dbReference type="ARBA" id="ARBA00004442"/>
    </source>
</evidence>
<evidence type="ECO:0008006" key="15">
    <source>
        <dbReference type="Google" id="ProtNLM"/>
    </source>
</evidence>
<accession>A0A4D7BAF9</accession>
<feature type="domain" description="Trimeric autotransporter adhesin YadA-like C-terminal membrane anchor" evidence="11">
    <location>
        <begin position="393"/>
        <end position="449"/>
    </location>
</feature>
<dbReference type="Gene3D" id="3.30.1300.30">
    <property type="entry name" value="GSPII I/J protein-like"/>
    <property type="match status" value="1"/>
</dbReference>
<feature type="region of interest" description="Disordered" evidence="10">
    <location>
        <begin position="1"/>
        <end position="24"/>
    </location>
</feature>
<dbReference type="KEGG" id="pstg:E8M01_27375"/>
<keyword evidence="4" id="KW-1134">Transmembrane beta strand</keyword>
<evidence type="ECO:0000256" key="4">
    <source>
        <dbReference type="ARBA" id="ARBA00022452"/>
    </source>
</evidence>
<feature type="compositionally biased region" description="Basic and acidic residues" evidence="10">
    <location>
        <begin position="9"/>
        <end position="24"/>
    </location>
</feature>
<dbReference type="Pfam" id="PF03895">
    <property type="entry name" value="YadA_anchor"/>
    <property type="match status" value="1"/>
</dbReference>
<dbReference type="InterPro" id="IPR045584">
    <property type="entry name" value="Pilin-like"/>
</dbReference>
<evidence type="ECO:0000256" key="7">
    <source>
        <dbReference type="ARBA" id="ARBA00022927"/>
    </source>
</evidence>
<keyword evidence="14" id="KW-1185">Reference proteome</keyword>
<name>A0A4D7BAF9_9HYPH</name>
<feature type="domain" description="Trimeric autotransporter adhesin YadA-like head" evidence="12">
    <location>
        <begin position="214"/>
        <end position="240"/>
    </location>
</feature>
<evidence type="ECO:0000259" key="11">
    <source>
        <dbReference type="Pfam" id="PF03895"/>
    </source>
</evidence>
<proteinExistence type="predicted"/>
<dbReference type="OrthoDB" id="8072944at2"/>
<dbReference type="Proteomes" id="UP000298781">
    <property type="component" value="Chromosome"/>
</dbReference>
<reference evidence="13 14" key="1">
    <citation type="submission" date="2019-04" db="EMBL/GenBank/DDBJ databases">
        <title>Phreatobacter aquaticus sp. nov.</title>
        <authorList>
            <person name="Choi A."/>
        </authorList>
    </citation>
    <scope>NUCLEOTIDE SEQUENCE [LARGE SCALE GENOMIC DNA]</scope>
    <source>
        <strain evidence="13 14">KCTC 52518</strain>
    </source>
</reference>
<dbReference type="CDD" id="cd12820">
    <property type="entry name" value="LbR_YadA-like"/>
    <property type="match status" value="1"/>
</dbReference>
<dbReference type="Pfam" id="PF05658">
    <property type="entry name" value="YadA_head"/>
    <property type="match status" value="3"/>
</dbReference>
<dbReference type="InterPro" id="IPR005594">
    <property type="entry name" value="YadA_C"/>
</dbReference>
<evidence type="ECO:0000256" key="5">
    <source>
        <dbReference type="ARBA" id="ARBA00022692"/>
    </source>
</evidence>